<evidence type="ECO:0000256" key="2">
    <source>
        <dbReference type="ARBA" id="ARBA00022630"/>
    </source>
</evidence>
<organism evidence="6 7">
    <name type="scientific">Blastomonas fulva</name>
    <dbReference type="NCBI Taxonomy" id="1550728"/>
    <lineage>
        <taxon>Bacteria</taxon>
        <taxon>Pseudomonadati</taxon>
        <taxon>Pseudomonadota</taxon>
        <taxon>Alphaproteobacteria</taxon>
        <taxon>Sphingomonadales</taxon>
        <taxon>Sphingomonadaceae</taxon>
        <taxon>Blastomonas</taxon>
    </lineage>
</organism>
<dbReference type="SUPFAM" id="SSF51905">
    <property type="entry name" value="FAD/NAD(P)-binding domain"/>
    <property type="match status" value="1"/>
</dbReference>
<dbReference type="InterPro" id="IPR050315">
    <property type="entry name" value="FAD-oxidoreductase_2"/>
</dbReference>
<accession>A0ABM6M8L9</accession>
<dbReference type="InterPro" id="IPR003953">
    <property type="entry name" value="FAD-dep_OxRdtase_2_FAD-bd"/>
</dbReference>
<name>A0ABM6M8L9_9SPHN</name>
<keyword evidence="2" id="KW-0285">Flavoprotein</keyword>
<dbReference type="Proteomes" id="UP000258016">
    <property type="component" value="Chromosome"/>
</dbReference>
<dbReference type="GeneID" id="303486559"/>
<dbReference type="InterPro" id="IPR036188">
    <property type="entry name" value="FAD/NAD-bd_sf"/>
</dbReference>
<evidence type="ECO:0000256" key="4">
    <source>
        <dbReference type="ARBA" id="ARBA00023002"/>
    </source>
</evidence>
<evidence type="ECO:0000259" key="5">
    <source>
        <dbReference type="Pfam" id="PF00890"/>
    </source>
</evidence>
<comment type="cofactor">
    <cofactor evidence="1">
        <name>FAD</name>
        <dbReference type="ChEBI" id="CHEBI:57692"/>
    </cofactor>
</comment>
<evidence type="ECO:0000313" key="7">
    <source>
        <dbReference type="Proteomes" id="UP000258016"/>
    </source>
</evidence>
<keyword evidence="4" id="KW-0560">Oxidoreductase</keyword>
<keyword evidence="7" id="KW-1185">Reference proteome</keyword>
<dbReference type="EMBL" id="CP020083">
    <property type="protein sequence ID" value="ASR52319.1"/>
    <property type="molecule type" value="Genomic_DNA"/>
</dbReference>
<dbReference type="Pfam" id="PF00890">
    <property type="entry name" value="FAD_binding_2"/>
    <property type="match status" value="1"/>
</dbReference>
<evidence type="ECO:0000313" key="6">
    <source>
        <dbReference type="EMBL" id="ASR52319.1"/>
    </source>
</evidence>
<keyword evidence="3" id="KW-0274">FAD</keyword>
<dbReference type="Gene3D" id="3.50.50.60">
    <property type="entry name" value="FAD/NAD(P)-binding domain"/>
    <property type="match status" value="2"/>
</dbReference>
<dbReference type="PANTHER" id="PTHR43400:SF10">
    <property type="entry name" value="3-OXOSTEROID 1-DEHYDROGENASE"/>
    <property type="match status" value="1"/>
</dbReference>
<dbReference type="PANTHER" id="PTHR43400">
    <property type="entry name" value="FUMARATE REDUCTASE"/>
    <property type="match status" value="1"/>
</dbReference>
<protein>
    <submittedName>
        <fullName evidence="6">3-ketosteroid-delta-1-dehydrogenase</fullName>
    </submittedName>
</protein>
<gene>
    <name evidence="6" type="ORF">B5J99_13335</name>
</gene>
<dbReference type="InterPro" id="IPR027477">
    <property type="entry name" value="Succ_DH/fumarate_Rdtase_cat_sf"/>
</dbReference>
<reference evidence="6 7" key="1">
    <citation type="submission" date="2017-03" db="EMBL/GenBank/DDBJ databases">
        <title>Complete genome sequence of Blastomonas fulva degrading microcsystin LR.</title>
        <authorList>
            <person name="Lee H.-g."/>
            <person name="Jin L."/>
            <person name="oh H.-M."/>
        </authorList>
    </citation>
    <scope>NUCLEOTIDE SEQUENCE [LARGE SCALE GENOMIC DNA]</scope>
    <source>
        <strain evidence="6 7">T2</strain>
    </source>
</reference>
<evidence type="ECO:0000256" key="1">
    <source>
        <dbReference type="ARBA" id="ARBA00001974"/>
    </source>
</evidence>
<dbReference type="RefSeq" id="WP_117352654.1">
    <property type="nucleotide sequence ID" value="NZ_CP020083.1"/>
</dbReference>
<dbReference type="SUPFAM" id="SSF56425">
    <property type="entry name" value="Succinate dehydrogenase/fumarate reductase flavoprotein, catalytic domain"/>
    <property type="match status" value="1"/>
</dbReference>
<proteinExistence type="predicted"/>
<sequence length="557" mass="60073">MSSFDETYDWVVAGSGAGSFVSALVMRAAGKSVLILEKMPTVGGTTAKSGGVIWVPNNRFMIDAGEKDSAAAGITYLDAVCEDLPGSTHEKRLTYVTEAPKMIDFLVEQGVALERTCDFWPDYYDEAPGGCKTTRTLTARYFNKKELGPEWADRLQPGFAHAPARLAEGMQLPYVAKSWKIKALMARIGLRILWAKVTGKDWVSAGAALQGRMLLAALKAGVDVRTETPVRELIVEHGRVTGVVTDRGRIGARLGVLVNAGGFAQNQAMRDRYMPGTQAAWSNTPPGDTGDLHLEMERVGGVLGQMDQMVGYQMTRMPGWEKAFVKPPIQSTTGKPHAIVVDQSGMRYMNEGGSYELFCQTMWERNKTVPAVPSWAVFDGNFASEYAIGGVKMAKYYDMWRETGYLKQADTVKGLAEQIGCDPAVLAQTITRWNGFVDAGRDEDFHRGERAYDQWLGDPFRSATPAPERSLGRIDTGPFYAVDIVPGDVSTYGGAVTDTAGRVTRADGSVVEGLYACGVSSASVMGGVYPGAGASIGPSMAFGYLAARHAAGIGNQI</sequence>
<feature type="domain" description="FAD-dependent oxidoreductase 2 FAD-binding" evidence="5">
    <location>
        <begin position="9"/>
        <end position="536"/>
    </location>
</feature>
<evidence type="ECO:0000256" key="3">
    <source>
        <dbReference type="ARBA" id="ARBA00022827"/>
    </source>
</evidence>